<protein>
    <recommendedName>
        <fullName evidence="3">Thioredoxin family protein</fullName>
    </recommendedName>
</protein>
<dbReference type="Pfam" id="PF13899">
    <property type="entry name" value="Thioredoxin_7"/>
    <property type="match status" value="1"/>
</dbReference>
<organism evidence="1 2">
    <name type="scientific">Parahalioglobus pacificus</name>
    <dbReference type="NCBI Taxonomy" id="930806"/>
    <lineage>
        <taxon>Bacteria</taxon>
        <taxon>Pseudomonadati</taxon>
        <taxon>Pseudomonadota</taxon>
        <taxon>Gammaproteobacteria</taxon>
        <taxon>Cellvibrionales</taxon>
        <taxon>Halieaceae</taxon>
        <taxon>Parahalioglobus</taxon>
    </lineage>
</organism>
<dbReference type="AlphaFoldDB" id="A0A919CNB6"/>
<gene>
    <name evidence="1" type="ORF">GCM10007053_28700</name>
</gene>
<evidence type="ECO:0008006" key="3">
    <source>
        <dbReference type="Google" id="ProtNLM"/>
    </source>
</evidence>
<proteinExistence type="predicted"/>
<dbReference type="Gene3D" id="3.40.30.10">
    <property type="entry name" value="Glutaredoxin"/>
    <property type="match status" value="1"/>
</dbReference>
<dbReference type="Proteomes" id="UP000644693">
    <property type="component" value="Unassembled WGS sequence"/>
</dbReference>
<evidence type="ECO:0000313" key="2">
    <source>
        <dbReference type="Proteomes" id="UP000644693"/>
    </source>
</evidence>
<sequence>MGLAIPATAADKAFFPDEVTPEVLQQQLQTAAASAKAANKDLLVVLGANWCHDSENFVTRKLTAPAVAQVVDKRYQTLLVNVGLYEQLQAQLDVLGIPVLYGTPTVIAIDSDTARIVNRDSLDTWRSADVRSEQEAVDYFSGLPDAPPTTLMPESPALVQANQSIDAFEQAQGKRITQAFAELGKMMAAMHPNPPTDEFLKKWDNLGAVRGPMPDDLRALRASARAQDGEGADPIVLEFPDYLLFTD</sequence>
<dbReference type="EMBL" id="BMYM01000003">
    <property type="protein sequence ID" value="GHD38303.1"/>
    <property type="molecule type" value="Genomic_DNA"/>
</dbReference>
<evidence type="ECO:0000313" key="1">
    <source>
        <dbReference type="EMBL" id="GHD38303.1"/>
    </source>
</evidence>
<dbReference type="SUPFAM" id="SSF52833">
    <property type="entry name" value="Thioredoxin-like"/>
    <property type="match status" value="1"/>
</dbReference>
<name>A0A919CNB6_9GAMM</name>
<comment type="caution">
    <text evidence="1">The sequence shown here is derived from an EMBL/GenBank/DDBJ whole genome shotgun (WGS) entry which is preliminary data.</text>
</comment>
<accession>A0A919CNB6</accession>
<reference evidence="1" key="2">
    <citation type="submission" date="2020-09" db="EMBL/GenBank/DDBJ databases">
        <authorList>
            <person name="Sun Q."/>
            <person name="Kim S."/>
        </authorList>
    </citation>
    <scope>NUCLEOTIDE SEQUENCE</scope>
    <source>
        <strain evidence="1">KCTC 23430</strain>
    </source>
</reference>
<keyword evidence="2" id="KW-1185">Reference proteome</keyword>
<reference evidence="1" key="1">
    <citation type="journal article" date="2014" name="Int. J. Syst. Evol. Microbiol.">
        <title>Complete genome sequence of Corynebacterium casei LMG S-19264T (=DSM 44701T), isolated from a smear-ripened cheese.</title>
        <authorList>
            <consortium name="US DOE Joint Genome Institute (JGI-PGF)"/>
            <person name="Walter F."/>
            <person name="Albersmeier A."/>
            <person name="Kalinowski J."/>
            <person name="Ruckert C."/>
        </authorList>
    </citation>
    <scope>NUCLEOTIDE SEQUENCE</scope>
    <source>
        <strain evidence="1">KCTC 23430</strain>
    </source>
</reference>
<dbReference type="InterPro" id="IPR036249">
    <property type="entry name" value="Thioredoxin-like_sf"/>
</dbReference>